<accession>A0A1F7WJ77</accession>
<evidence type="ECO:0000313" key="5">
    <source>
        <dbReference type="Proteomes" id="UP000176198"/>
    </source>
</evidence>
<dbReference type="Proteomes" id="UP000176198">
    <property type="component" value="Unassembled WGS sequence"/>
</dbReference>
<keyword evidence="1" id="KW-0378">Hydrolase</keyword>
<protein>
    <recommendedName>
        <fullName evidence="3">Peptidase S9 prolyl oligopeptidase catalytic domain-containing protein</fullName>
    </recommendedName>
</protein>
<dbReference type="GO" id="GO:0006508">
    <property type="term" value="P:proteolysis"/>
    <property type="evidence" value="ECO:0007669"/>
    <property type="project" value="InterPro"/>
</dbReference>
<evidence type="ECO:0000256" key="2">
    <source>
        <dbReference type="SAM" id="MobiDB-lite"/>
    </source>
</evidence>
<dbReference type="GO" id="GO:0008236">
    <property type="term" value="F:serine-type peptidase activity"/>
    <property type="evidence" value="ECO:0007669"/>
    <property type="project" value="InterPro"/>
</dbReference>
<dbReference type="AlphaFoldDB" id="A0A1F7WJ77"/>
<dbReference type="Gene3D" id="3.40.50.1820">
    <property type="entry name" value="alpha/beta hydrolase"/>
    <property type="match status" value="1"/>
</dbReference>
<dbReference type="InterPro" id="IPR001375">
    <property type="entry name" value="Peptidase_S9_cat"/>
</dbReference>
<evidence type="ECO:0000313" key="4">
    <source>
        <dbReference type="EMBL" id="OGM02882.1"/>
    </source>
</evidence>
<name>A0A1F7WJ77_9BACT</name>
<sequence length="339" mass="37810">MGKFVKTGVILGLLIFAFSLGWLLNGFSGSELTTSFKATPTPKPRPLKEYTISKLSEANVQPGELQIDANGEDNKDYSSRSFKFKFDPNPSKKDEKTTSGQINLPNDGIANYPVVIMLRGYVDPELYSTGVGTKNAASYFASQGMITVAPDFLGYADSDKEADDIFETRFQTYVTVLSLLQSVNQIPAWDKKHISIWAHSNGGQIALTVLEITGSNYPTVLWAPVSKPFPYSILYYTDEPVDGGKYLRQKLSEFEELYDTDQYSFTKYLDKINAPLSVHQGTSDDAVPYIWSDNLVETLESLGKEVEYHTYPGANHNLNPAWNAAVESSLQFFKKHINN</sequence>
<dbReference type="STRING" id="1802471.A2115_00120"/>
<proteinExistence type="predicted"/>
<dbReference type="EMBL" id="MGFJ01000011">
    <property type="protein sequence ID" value="OGM02882.1"/>
    <property type="molecule type" value="Genomic_DNA"/>
</dbReference>
<dbReference type="GO" id="GO:0052689">
    <property type="term" value="F:carboxylic ester hydrolase activity"/>
    <property type="evidence" value="ECO:0007669"/>
    <property type="project" value="UniProtKB-ARBA"/>
</dbReference>
<evidence type="ECO:0000259" key="3">
    <source>
        <dbReference type="Pfam" id="PF00326"/>
    </source>
</evidence>
<dbReference type="PANTHER" id="PTHR22946:SF9">
    <property type="entry name" value="POLYKETIDE TRANSFERASE AF380"/>
    <property type="match status" value="1"/>
</dbReference>
<feature type="domain" description="Peptidase S9 prolyl oligopeptidase catalytic" evidence="3">
    <location>
        <begin position="136"/>
        <end position="338"/>
    </location>
</feature>
<feature type="region of interest" description="Disordered" evidence="2">
    <location>
        <begin position="63"/>
        <end position="104"/>
    </location>
</feature>
<dbReference type="InterPro" id="IPR029058">
    <property type="entry name" value="AB_hydrolase_fold"/>
</dbReference>
<comment type="caution">
    <text evidence="4">The sequence shown here is derived from an EMBL/GenBank/DDBJ whole genome shotgun (WGS) entry which is preliminary data.</text>
</comment>
<reference evidence="4 5" key="1">
    <citation type="journal article" date="2016" name="Nat. Commun.">
        <title>Thousands of microbial genomes shed light on interconnected biogeochemical processes in an aquifer system.</title>
        <authorList>
            <person name="Anantharaman K."/>
            <person name="Brown C.T."/>
            <person name="Hug L.A."/>
            <person name="Sharon I."/>
            <person name="Castelle C.J."/>
            <person name="Probst A.J."/>
            <person name="Thomas B.C."/>
            <person name="Singh A."/>
            <person name="Wilkins M.J."/>
            <person name="Karaoz U."/>
            <person name="Brodie E.L."/>
            <person name="Williams K.H."/>
            <person name="Hubbard S.S."/>
            <person name="Banfield J.F."/>
        </authorList>
    </citation>
    <scope>NUCLEOTIDE SEQUENCE [LARGE SCALE GENOMIC DNA]</scope>
</reference>
<feature type="compositionally biased region" description="Basic and acidic residues" evidence="2">
    <location>
        <begin position="72"/>
        <end position="97"/>
    </location>
</feature>
<dbReference type="Pfam" id="PF00326">
    <property type="entry name" value="Peptidase_S9"/>
    <property type="match status" value="1"/>
</dbReference>
<gene>
    <name evidence="4" type="ORF">A2115_00120</name>
</gene>
<dbReference type="InterPro" id="IPR050261">
    <property type="entry name" value="FrsA_esterase"/>
</dbReference>
<organism evidence="4 5">
    <name type="scientific">Candidatus Woesebacteria bacterium GWA1_41_8</name>
    <dbReference type="NCBI Taxonomy" id="1802471"/>
    <lineage>
        <taxon>Bacteria</taxon>
        <taxon>Candidatus Woeseibacteriota</taxon>
    </lineage>
</organism>
<dbReference type="PANTHER" id="PTHR22946">
    <property type="entry name" value="DIENELACTONE HYDROLASE DOMAIN-CONTAINING PROTEIN-RELATED"/>
    <property type="match status" value="1"/>
</dbReference>
<dbReference type="SUPFAM" id="SSF53474">
    <property type="entry name" value="alpha/beta-Hydrolases"/>
    <property type="match status" value="1"/>
</dbReference>
<evidence type="ECO:0000256" key="1">
    <source>
        <dbReference type="ARBA" id="ARBA00022801"/>
    </source>
</evidence>